<name>A0A246K4F3_9SPHN</name>
<evidence type="ECO:0000259" key="4">
    <source>
        <dbReference type="Pfam" id="PF00501"/>
    </source>
</evidence>
<feature type="compositionally biased region" description="Polar residues" evidence="3">
    <location>
        <begin position="38"/>
        <end position="47"/>
    </location>
</feature>
<evidence type="ECO:0000313" key="6">
    <source>
        <dbReference type="EMBL" id="OWR00460.1"/>
    </source>
</evidence>
<dbReference type="SUPFAM" id="SSF56801">
    <property type="entry name" value="Acetyl-CoA synthetase-like"/>
    <property type="match status" value="1"/>
</dbReference>
<evidence type="ECO:0000313" key="7">
    <source>
        <dbReference type="Proteomes" id="UP000197097"/>
    </source>
</evidence>
<evidence type="ECO:0000259" key="5">
    <source>
        <dbReference type="Pfam" id="PF13193"/>
    </source>
</evidence>
<dbReference type="Gene3D" id="3.40.50.12780">
    <property type="entry name" value="N-terminal domain of ligase-like"/>
    <property type="match status" value="1"/>
</dbReference>
<dbReference type="EMBL" id="NISJ01000002">
    <property type="protein sequence ID" value="OWR00460.1"/>
    <property type="molecule type" value="Genomic_DNA"/>
</dbReference>
<feature type="region of interest" description="Disordered" evidence="3">
    <location>
        <begin position="27"/>
        <end position="55"/>
    </location>
</feature>
<keyword evidence="7" id="KW-1185">Reference proteome</keyword>
<dbReference type="Pfam" id="PF13193">
    <property type="entry name" value="AMP-binding_C"/>
    <property type="match status" value="1"/>
</dbReference>
<evidence type="ECO:0000256" key="2">
    <source>
        <dbReference type="ARBA" id="ARBA00022598"/>
    </source>
</evidence>
<dbReference type="PANTHER" id="PTHR43201:SF5">
    <property type="entry name" value="MEDIUM-CHAIN ACYL-COA LIGASE ACSF2, MITOCHONDRIAL"/>
    <property type="match status" value="1"/>
</dbReference>
<dbReference type="GO" id="GO:0006631">
    <property type="term" value="P:fatty acid metabolic process"/>
    <property type="evidence" value="ECO:0007669"/>
    <property type="project" value="TreeGrafter"/>
</dbReference>
<protein>
    <submittedName>
        <fullName evidence="6">AMP-dependent synthetase</fullName>
    </submittedName>
</protein>
<dbReference type="PROSITE" id="PS00455">
    <property type="entry name" value="AMP_BINDING"/>
    <property type="match status" value="1"/>
</dbReference>
<comment type="similarity">
    <text evidence="1">Belongs to the ATP-dependent AMP-binding enzyme family.</text>
</comment>
<dbReference type="Proteomes" id="UP000197097">
    <property type="component" value="Unassembled WGS sequence"/>
</dbReference>
<accession>A0A246K4F3</accession>
<dbReference type="InterPro" id="IPR000873">
    <property type="entry name" value="AMP-dep_synth/lig_dom"/>
</dbReference>
<feature type="domain" description="AMP-dependent synthetase/ligase" evidence="4">
    <location>
        <begin position="79"/>
        <end position="430"/>
    </location>
</feature>
<dbReference type="InterPro" id="IPR045851">
    <property type="entry name" value="AMP-bd_C_sf"/>
</dbReference>
<gene>
    <name evidence="6" type="ORF">CDQ91_06355</name>
</gene>
<keyword evidence="2" id="KW-0436">Ligase</keyword>
<comment type="caution">
    <text evidence="6">The sequence shown here is derived from an EMBL/GenBank/DDBJ whole genome shotgun (WGS) entry which is preliminary data.</text>
</comment>
<reference evidence="6 7" key="1">
    <citation type="journal article" date="2002" name="Int. J. Syst. Evol. Microbiol.">
        <title>Sphingopyxis witflariensis sp. nov., isolated from activated sludge.</title>
        <authorList>
            <person name="Kampfer P."/>
            <person name="Witzenberger R."/>
            <person name="Denner E.B."/>
            <person name="Busse H.J."/>
            <person name="Neef A."/>
        </authorList>
    </citation>
    <scope>NUCLEOTIDE SEQUENCE [LARGE SCALE GENOMIC DNA]</scope>
    <source>
        <strain evidence="6 7">DSM 14551</strain>
    </source>
</reference>
<dbReference type="PANTHER" id="PTHR43201">
    <property type="entry name" value="ACYL-COA SYNTHETASE"/>
    <property type="match status" value="1"/>
</dbReference>
<dbReference type="InterPro" id="IPR020845">
    <property type="entry name" value="AMP-binding_CS"/>
</dbReference>
<dbReference type="AlphaFoldDB" id="A0A246K4F3"/>
<dbReference type="GO" id="GO:0031956">
    <property type="term" value="F:medium-chain fatty acid-CoA ligase activity"/>
    <property type="evidence" value="ECO:0007669"/>
    <property type="project" value="TreeGrafter"/>
</dbReference>
<proteinExistence type="inferred from homology"/>
<dbReference type="Pfam" id="PF00501">
    <property type="entry name" value="AMP-binding"/>
    <property type="match status" value="1"/>
</dbReference>
<feature type="domain" description="AMP-binding enzyme C-terminal" evidence="5">
    <location>
        <begin position="480"/>
        <end position="555"/>
    </location>
</feature>
<dbReference type="InterPro" id="IPR025110">
    <property type="entry name" value="AMP-bd_C"/>
</dbReference>
<organism evidence="6 7">
    <name type="scientific">Sphingopyxis witflariensis</name>
    <dbReference type="NCBI Taxonomy" id="173675"/>
    <lineage>
        <taxon>Bacteria</taxon>
        <taxon>Pseudomonadati</taxon>
        <taxon>Pseudomonadota</taxon>
        <taxon>Alphaproteobacteria</taxon>
        <taxon>Sphingomonadales</taxon>
        <taxon>Sphingomonadaceae</taxon>
        <taxon>Sphingopyxis</taxon>
    </lineage>
</organism>
<dbReference type="OrthoDB" id="9803968at2"/>
<dbReference type="Gene3D" id="3.30.300.30">
    <property type="match status" value="1"/>
</dbReference>
<evidence type="ECO:0000256" key="3">
    <source>
        <dbReference type="SAM" id="MobiDB-lite"/>
    </source>
</evidence>
<sequence>MSGSTDQAEIRPERCCDCRNEVGLSPGKREVRALNAPVESTQSQSAPTEGYKNSPVSLGLQPSPAVTEGIGRVALGDLLRRSARRFRDKEAVVTPSGTITFGELDDKANRCANMLLDKGAKPGDRIATICANSIDFIVVIFGIHKAGLVWVPINPVLSADDRAYILGHTETVIVITDADVGHAVPGGSNGAPLVLTLGSSFDVGLSTASDVEPELPIHERDLTMIMYTSGTTSRPKGVMHCNLAVYATVMCNIGEWMVTRDDRILIVLPLFHVSAHCLLTTFLTAGATVVLHNGFEPGQVLTTIDQQKVSFFVGLPMMYAAMMEHPVRDTVDLASLRYCIYAMAPMPGPLLRRLLVEFCPTFVLSSGQTEMYPSTMMLRPEQQLLKEGNYWGEPSIVNDVAIMAEDGTLLPHGEVGEIVHRGPNVMLGYYKDEAATAESRRFGWHHTGDLGVIDDDGQLLFLDRLKDIIKSGGENVSSVKVEQVLLQCHLIANAAVIGVPHPRWQEAVVAVIMLKPGETAESWHIHMYCREMLAPHEVPKAFEFVDDLPLTATSKLRKVELRNRFINLFGG</sequence>
<evidence type="ECO:0000256" key="1">
    <source>
        <dbReference type="ARBA" id="ARBA00006432"/>
    </source>
</evidence>
<dbReference type="InterPro" id="IPR042099">
    <property type="entry name" value="ANL_N_sf"/>
</dbReference>